<keyword evidence="3 8" id="KW-0808">Transferase</keyword>
<sequence>MRIARFIGGLLTGLTALVLVVALFVFWFDFATGLAAASGLGALGYVFLWMAFGLNLLLWTILGLLRLAEDGARSVFRRGPERRGSRTAVRGREHEKVLVGAGGPVEIAGSDTTSGDEGGALAAPDSSGGLAPRDPDDITIAVIIPAHNEEPVIDTAISSALGLFPRWDVYVVSDSSKDATADIAAKTGVNVLELLTNRGKAGAIEAVIEEFSLTDHYDGVLILDADTELDAGYVEGAKRQLADPSVAAVAGFVVSEWKPRERSLVGRIISAYRDRLYFMLQYFMRFGQTWKRANVSFIVPGFASVYRSSALEKITVNPPGLVIEDFNMTFEVHHKRLGRVSMNPDTKAYSQDPFTFRDYRKQVGRWTLGFWQTIRRHRLWPGLFCLCLVLYVIEVVLVSLMFLFTVALAAFVLLGTFAGDLLSGVPFFTDSFTAVTALLPLTALAIGLLVPDYILTCVMTMVRRRPSYLFYGLFFFPIRVVDAYLSLRMIPKAWTARSDGRWSSPVRVSGKGR</sequence>
<comment type="similarity">
    <text evidence="1">Belongs to the glycosyltransferase 2 family.</text>
</comment>
<reference evidence="7 10" key="2">
    <citation type="submission" date="2024-01" db="EMBL/GenBank/DDBJ databases">
        <title>Genome mining of biosynthetic gene clusters to explore secondary metabolites of Streptomyces sp.</title>
        <authorList>
            <person name="Baig A."/>
            <person name="Ajitkumar Shintre N."/>
            <person name="Kumar H."/>
            <person name="Anbarasu A."/>
            <person name="Ramaiah S."/>
        </authorList>
    </citation>
    <scope>NUCLEOTIDE SEQUENCE [LARGE SCALE GENOMIC DNA]</scope>
    <source>
        <strain evidence="7 10">A01</strain>
    </source>
</reference>
<evidence type="ECO:0000256" key="5">
    <source>
        <dbReference type="SAM" id="Phobius"/>
    </source>
</evidence>
<feature type="transmembrane region" description="Helical" evidence="5">
    <location>
        <begin position="383"/>
        <end position="414"/>
    </location>
</feature>
<dbReference type="EMBL" id="JAYMRS010000016">
    <property type="protein sequence ID" value="MFB8770904.1"/>
    <property type="molecule type" value="Genomic_DNA"/>
</dbReference>
<protein>
    <submittedName>
        <fullName evidence="8">Glycosyltransferase</fullName>
        <ecNumber evidence="7">2.4.-.-</ecNumber>
    </submittedName>
</protein>
<evidence type="ECO:0000256" key="3">
    <source>
        <dbReference type="ARBA" id="ARBA00022679"/>
    </source>
</evidence>
<dbReference type="EMBL" id="WWHY01000001">
    <property type="protein sequence ID" value="MYR32705.1"/>
    <property type="molecule type" value="Genomic_DNA"/>
</dbReference>
<dbReference type="Pfam" id="PF00535">
    <property type="entry name" value="Glycos_transf_2"/>
    <property type="match status" value="1"/>
</dbReference>
<comment type="caution">
    <text evidence="8">The sequence shown here is derived from an EMBL/GenBank/DDBJ whole genome shotgun (WGS) entry which is preliminary data.</text>
</comment>
<organism evidence="8 9">
    <name type="scientific">Nocardiopsis alba</name>
    <dbReference type="NCBI Taxonomy" id="53437"/>
    <lineage>
        <taxon>Bacteria</taxon>
        <taxon>Bacillati</taxon>
        <taxon>Actinomycetota</taxon>
        <taxon>Actinomycetes</taxon>
        <taxon>Streptosporangiales</taxon>
        <taxon>Nocardiopsidaceae</taxon>
        <taxon>Nocardiopsis</taxon>
    </lineage>
</organism>
<feature type="transmembrane region" description="Helical" evidence="5">
    <location>
        <begin position="46"/>
        <end position="68"/>
    </location>
</feature>
<accession>A0A7K2ISE3</accession>
<dbReference type="Gene3D" id="3.90.550.10">
    <property type="entry name" value="Spore Coat Polysaccharide Biosynthesis Protein SpsA, Chain A"/>
    <property type="match status" value="1"/>
</dbReference>
<name>A0A7K2ISE3_9ACTN</name>
<dbReference type="Proteomes" id="UP000467124">
    <property type="component" value="Unassembled WGS sequence"/>
</dbReference>
<evidence type="ECO:0000313" key="9">
    <source>
        <dbReference type="Proteomes" id="UP000467124"/>
    </source>
</evidence>
<dbReference type="OMA" id="DFNMTFE"/>
<feature type="region of interest" description="Disordered" evidence="4">
    <location>
        <begin position="104"/>
        <end position="131"/>
    </location>
</feature>
<keyword evidence="10" id="KW-1185">Reference proteome</keyword>
<evidence type="ECO:0000313" key="8">
    <source>
        <dbReference type="EMBL" id="MYR32705.1"/>
    </source>
</evidence>
<evidence type="ECO:0000256" key="2">
    <source>
        <dbReference type="ARBA" id="ARBA00022676"/>
    </source>
</evidence>
<gene>
    <name evidence="8" type="ORF">GTW20_10560</name>
    <name evidence="7" type="ORF">VSQ78_24650</name>
</gene>
<feature type="transmembrane region" description="Helical" evidence="5">
    <location>
        <begin position="468"/>
        <end position="487"/>
    </location>
</feature>
<dbReference type="PANTHER" id="PTHR43630">
    <property type="entry name" value="POLY-BETA-1,6-N-ACETYL-D-GLUCOSAMINE SYNTHASE"/>
    <property type="match status" value="1"/>
</dbReference>
<feature type="transmembrane region" description="Helical" evidence="5">
    <location>
        <begin position="434"/>
        <end position="456"/>
    </location>
</feature>
<evidence type="ECO:0000256" key="1">
    <source>
        <dbReference type="ARBA" id="ARBA00006739"/>
    </source>
</evidence>
<dbReference type="InterPro" id="IPR001173">
    <property type="entry name" value="Glyco_trans_2-like"/>
</dbReference>
<keyword evidence="5" id="KW-0472">Membrane</keyword>
<dbReference type="AlphaFoldDB" id="A0A7K2ISE3"/>
<keyword evidence="2 7" id="KW-0328">Glycosyltransferase</keyword>
<dbReference type="GO" id="GO:0016757">
    <property type="term" value="F:glycosyltransferase activity"/>
    <property type="evidence" value="ECO:0007669"/>
    <property type="project" value="UniProtKB-KW"/>
</dbReference>
<evidence type="ECO:0000313" key="7">
    <source>
        <dbReference type="EMBL" id="MFB8770904.1"/>
    </source>
</evidence>
<dbReference type="EC" id="2.4.-.-" evidence="7"/>
<dbReference type="RefSeq" id="WP_014911317.1">
    <property type="nucleotide sequence ID" value="NZ_JAYMRS010000016.1"/>
</dbReference>
<feature type="domain" description="Glycosyltransferase 2-like" evidence="6">
    <location>
        <begin position="142"/>
        <end position="312"/>
    </location>
</feature>
<evidence type="ECO:0000259" key="6">
    <source>
        <dbReference type="Pfam" id="PF00535"/>
    </source>
</evidence>
<dbReference type="SUPFAM" id="SSF53448">
    <property type="entry name" value="Nucleotide-diphospho-sugar transferases"/>
    <property type="match status" value="1"/>
</dbReference>
<dbReference type="GO" id="GO:0016491">
    <property type="term" value="F:oxidoreductase activity"/>
    <property type="evidence" value="ECO:0007669"/>
    <property type="project" value="UniProtKB-KW"/>
</dbReference>
<keyword evidence="5" id="KW-1133">Transmembrane helix</keyword>
<dbReference type="PANTHER" id="PTHR43630:SF1">
    <property type="entry name" value="POLY-BETA-1,6-N-ACETYL-D-GLUCOSAMINE SYNTHASE"/>
    <property type="match status" value="1"/>
</dbReference>
<reference evidence="8 9" key="1">
    <citation type="journal article" date="2019" name="Nat. Commun.">
        <title>The antimicrobial potential of Streptomyces from insect microbiomes.</title>
        <authorList>
            <person name="Chevrette M.G."/>
            <person name="Carlson C.M."/>
            <person name="Ortega H.E."/>
            <person name="Thomas C."/>
            <person name="Ananiev G.E."/>
            <person name="Barns K.J."/>
            <person name="Book A.J."/>
            <person name="Cagnazzo J."/>
            <person name="Carlos C."/>
            <person name="Flanigan W."/>
            <person name="Grubbs K.J."/>
            <person name="Horn H.A."/>
            <person name="Hoffmann F.M."/>
            <person name="Klassen J.L."/>
            <person name="Knack J.J."/>
            <person name="Lewin G.R."/>
            <person name="McDonald B.R."/>
            <person name="Muller L."/>
            <person name="Melo W.G.P."/>
            <person name="Pinto-Tomas A.A."/>
            <person name="Schmitz A."/>
            <person name="Wendt-Pienkowski E."/>
            <person name="Wildman S."/>
            <person name="Zhao M."/>
            <person name="Zhang F."/>
            <person name="Bugni T.S."/>
            <person name="Andes D.R."/>
            <person name="Pupo M.T."/>
            <person name="Currie C.R."/>
        </authorList>
    </citation>
    <scope>NUCLEOTIDE SEQUENCE [LARGE SCALE GENOMIC DNA]</scope>
    <source>
        <strain evidence="8 9">SID5840</strain>
    </source>
</reference>
<keyword evidence="7" id="KW-0560">Oxidoreductase</keyword>
<evidence type="ECO:0000313" key="10">
    <source>
        <dbReference type="Proteomes" id="UP001585053"/>
    </source>
</evidence>
<proteinExistence type="inferred from homology"/>
<dbReference type="InterPro" id="IPR029044">
    <property type="entry name" value="Nucleotide-diphossugar_trans"/>
</dbReference>
<dbReference type="Proteomes" id="UP001585053">
    <property type="component" value="Unassembled WGS sequence"/>
</dbReference>
<evidence type="ECO:0000256" key="4">
    <source>
        <dbReference type="SAM" id="MobiDB-lite"/>
    </source>
</evidence>
<dbReference type="CDD" id="cd06423">
    <property type="entry name" value="CESA_like"/>
    <property type="match status" value="1"/>
</dbReference>
<keyword evidence="5" id="KW-0812">Transmembrane</keyword>